<name>A0A914RKJ3_PAREQ</name>
<dbReference type="Proteomes" id="UP000887564">
    <property type="component" value="Unplaced"/>
</dbReference>
<protein>
    <submittedName>
        <fullName evidence="2">Secreted protein</fullName>
    </submittedName>
</protein>
<sequence>MRIPWQTLDLFPSVTVLNVFWFANTHLFATSYTLDGRWVALNQVHAIVLKRTNLKPVQAVEKACPRIYLILAEISFKGVF</sequence>
<accession>A0A914RKJ3</accession>
<dbReference type="WBParaSite" id="PEQ_0000236701-mRNA-1">
    <property type="protein sequence ID" value="PEQ_0000236701-mRNA-1"/>
    <property type="gene ID" value="PEQ_0000236701"/>
</dbReference>
<keyword evidence="1" id="KW-1185">Reference proteome</keyword>
<organism evidence="1 2">
    <name type="scientific">Parascaris equorum</name>
    <name type="common">Equine roundworm</name>
    <dbReference type="NCBI Taxonomy" id="6256"/>
    <lineage>
        <taxon>Eukaryota</taxon>
        <taxon>Metazoa</taxon>
        <taxon>Ecdysozoa</taxon>
        <taxon>Nematoda</taxon>
        <taxon>Chromadorea</taxon>
        <taxon>Rhabditida</taxon>
        <taxon>Spirurina</taxon>
        <taxon>Ascaridomorpha</taxon>
        <taxon>Ascaridoidea</taxon>
        <taxon>Ascarididae</taxon>
        <taxon>Parascaris</taxon>
    </lineage>
</organism>
<reference evidence="2" key="1">
    <citation type="submission" date="2022-11" db="UniProtKB">
        <authorList>
            <consortium name="WormBaseParasite"/>
        </authorList>
    </citation>
    <scope>IDENTIFICATION</scope>
</reference>
<evidence type="ECO:0000313" key="2">
    <source>
        <dbReference type="WBParaSite" id="PEQ_0000236701-mRNA-1"/>
    </source>
</evidence>
<evidence type="ECO:0000313" key="1">
    <source>
        <dbReference type="Proteomes" id="UP000887564"/>
    </source>
</evidence>
<proteinExistence type="predicted"/>
<dbReference type="AlphaFoldDB" id="A0A914RKJ3"/>